<dbReference type="Proteomes" id="UP001215280">
    <property type="component" value="Unassembled WGS sequence"/>
</dbReference>
<evidence type="ECO:0000313" key="2">
    <source>
        <dbReference type="EMBL" id="KAJ7765497.1"/>
    </source>
</evidence>
<feature type="signal peptide" evidence="1">
    <location>
        <begin position="1"/>
        <end position="19"/>
    </location>
</feature>
<gene>
    <name evidence="2" type="ORF">DFH07DRAFT_810826</name>
</gene>
<name>A0AAD7JL00_9AGAR</name>
<dbReference type="AlphaFoldDB" id="A0AAD7JL00"/>
<feature type="chain" id="PRO_5042190553" evidence="1">
    <location>
        <begin position="20"/>
        <end position="83"/>
    </location>
</feature>
<feature type="non-terminal residue" evidence="2">
    <location>
        <position position="1"/>
    </location>
</feature>
<reference evidence="2" key="1">
    <citation type="submission" date="2023-03" db="EMBL/GenBank/DDBJ databases">
        <title>Massive genome expansion in bonnet fungi (Mycena s.s.) driven by repeated elements and novel gene families across ecological guilds.</title>
        <authorList>
            <consortium name="Lawrence Berkeley National Laboratory"/>
            <person name="Harder C.B."/>
            <person name="Miyauchi S."/>
            <person name="Viragh M."/>
            <person name="Kuo A."/>
            <person name="Thoen E."/>
            <person name="Andreopoulos B."/>
            <person name="Lu D."/>
            <person name="Skrede I."/>
            <person name="Drula E."/>
            <person name="Henrissat B."/>
            <person name="Morin E."/>
            <person name="Kohler A."/>
            <person name="Barry K."/>
            <person name="LaButti K."/>
            <person name="Morin E."/>
            <person name="Salamov A."/>
            <person name="Lipzen A."/>
            <person name="Mereny Z."/>
            <person name="Hegedus B."/>
            <person name="Baldrian P."/>
            <person name="Stursova M."/>
            <person name="Weitz H."/>
            <person name="Taylor A."/>
            <person name="Grigoriev I.V."/>
            <person name="Nagy L.G."/>
            <person name="Martin F."/>
            <person name="Kauserud H."/>
        </authorList>
    </citation>
    <scope>NUCLEOTIDE SEQUENCE</scope>
    <source>
        <strain evidence="2">CBHHK188m</strain>
    </source>
</reference>
<organism evidence="2 3">
    <name type="scientific">Mycena maculata</name>
    <dbReference type="NCBI Taxonomy" id="230809"/>
    <lineage>
        <taxon>Eukaryota</taxon>
        <taxon>Fungi</taxon>
        <taxon>Dikarya</taxon>
        <taxon>Basidiomycota</taxon>
        <taxon>Agaricomycotina</taxon>
        <taxon>Agaricomycetes</taxon>
        <taxon>Agaricomycetidae</taxon>
        <taxon>Agaricales</taxon>
        <taxon>Marasmiineae</taxon>
        <taxon>Mycenaceae</taxon>
        <taxon>Mycena</taxon>
    </lineage>
</organism>
<comment type="caution">
    <text evidence="2">The sequence shown here is derived from an EMBL/GenBank/DDBJ whole genome shotgun (WGS) entry which is preliminary data.</text>
</comment>
<protein>
    <submittedName>
        <fullName evidence="2">Uncharacterized protein</fullName>
    </submittedName>
</protein>
<feature type="non-terminal residue" evidence="2">
    <location>
        <position position="83"/>
    </location>
</feature>
<keyword evidence="1" id="KW-0732">Signal</keyword>
<dbReference type="EMBL" id="JARJLG010000035">
    <property type="protein sequence ID" value="KAJ7765497.1"/>
    <property type="molecule type" value="Genomic_DNA"/>
</dbReference>
<proteinExistence type="predicted"/>
<accession>A0AAD7JL00</accession>
<evidence type="ECO:0000256" key="1">
    <source>
        <dbReference type="SAM" id="SignalP"/>
    </source>
</evidence>
<keyword evidence="3" id="KW-1185">Reference proteome</keyword>
<evidence type="ECO:0000313" key="3">
    <source>
        <dbReference type="Proteomes" id="UP001215280"/>
    </source>
</evidence>
<sequence length="83" mass="8622">LLSAFIFSLFSRRLSPTSASVLSSSSPSQCLANTIIYISPPPLAAFSGPSQDMTAANPPRPVPDSVLSKLICVPATSCAILQD</sequence>